<comment type="caution">
    <text evidence="1">The sequence shown here is derived from an EMBL/GenBank/DDBJ whole genome shotgun (WGS) entry which is preliminary data.</text>
</comment>
<proteinExistence type="predicted"/>
<sequence length="52" mass="6372">MTLERLYERMEIRKRIVELERLKAKAQPSTADWFDEDIEFLNYKLQLREGQA</sequence>
<dbReference type="GeneID" id="97130978"/>
<dbReference type="RefSeq" id="WP_175381540.1">
    <property type="nucleotide sequence ID" value="NZ_CBCRYD010000006.1"/>
</dbReference>
<evidence type="ECO:0000313" key="1">
    <source>
        <dbReference type="EMBL" id="NUU54361.1"/>
    </source>
</evidence>
<reference evidence="1 2" key="1">
    <citation type="submission" date="2020-05" db="EMBL/GenBank/DDBJ databases">
        <title>Genome Sequencing of Type Strains.</title>
        <authorList>
            <person name="Lemaire J.F."/>
            <person name="Inderbitzin P."/>
            <person name="Gregorio O.A."/>
            <person name="Collins S.B."/>
            <person name="Wespe N."/>
            <person name="Knight-Connoni V."/>
        </authorList>
    </citation>
    <scope>NUCLEOTIDE SEQUENCE [LARGE SCALE GENOMIC DNA]</scope>
    <source>
        <strain evidence="1 2">DSM 19942</strain>
    </source>
</reference>
<protein>
    <submittedName>
        <fullName evidence="1">Uncharacterized protein</fullName>
    </submittedName>
</protein>
<organism evidence="1 2">
    <name type="scientific">Paenibacillus taichungensis</name>
    <dbReference type="NCBI Taxonomy" id="484184"/>
    <lineage>
        <taxon>Bacteria</taxon>
        <taxon>Bacillati</taxon>
        <taxon>Bacillota</taxon>
        <taxon>Bacilli</taxon>
        <taxon>Bacillales</taxon>
        <taxon>Paenibacillaceae</taxon>
        <taxon>Paenibacillus</taxon>
    </lineage>
</organism>
<accession>A0ABX2MJY8</accession>
<keyword evidence="2" id="KW-1185">Reference proteome</keyword>
<dbReference type="EMBL" id="JABMCC010000105">
    <property type="protein sequence ID" value="NUU54361.1"/>
    <property type="molecule type" value="Genomic_DNA"/>
</dbReference>
<evidence type="ECO:0000313" key="2">
    <source>
        <dbReference type="Proteomes" id="UP000577724"/>
    </source>
</evidence>
<dbReference type="Proteomes" id="UP000577724">
    <property type="component" value="Unassembled WGS sequence"/>
</dbReference>
<gene>
    <name evidence="1" type="ORF">HP548_09710</name>
</gene>
<name>A0ABX2MJY8_9BACL</name>